<dbReference type="OrthoDB" id="8604923at2"/>
<gene>
    <name evidence="2" type="ORF">F945_01441</name>
</gene>
<name>S3NKA8_9GAMM</name>
<evidence type="ECO:0008006" key="4">
    <source>
        <dbReference type="Google" id="ProtNLM"/>
    </source>
</evidence>
<feature type="chain" id="PRO_5004512222" description="DUF3828 domain-containing protein" evidence="1">
    <location>
        <begin position="23"/>
        <end position="159"/>
    </location>
</feature>
<keyword evidence="3" id="KW-1185">Reference proteome</keyword>
<sequence length="159" mass="17904">MRNYVLMIIFTALLISSVSTHASEALALKTVEDLYHGSLNLKNNKRDFDNNTLLEKASTVQLQKLWKADQDLIKRTNELGCIDYDLMWLNDGGSNNGKLSFKALGDDQVIVHIGESTGLKARSLIYQMQCNDQFCKVNDLILENDVSFKRVLSECLSVS</sequence>
<dbReference type="EMBL" id="ATGI01000017">
    <property type="protein sequence ID" value="EPF74674.1"/>
    <property type="molecule type" value="Genomic_DNA"/>
</dbReference>
<dbReference type="HOGENOM" id="CLU_1657065_0_0_6"/>
<protein>
    <recommendedName>
        <fullName evidence="4">DUF3828 domain-containing protein</fullName>
    </recommendedName>
</protein>
<accession>S3NKA8</accession>
<dbReference type="AlphaFoldDB" id="S3NKA8"/>
<comment type="caution">
    <text evidence="2">The sequence shown here is derived from an EMBL/GenBank/DDBJ whole genome shotgun (WGS) entry which is preliminary data.</text>
</comment>
<feature type="signal peptide" evidence="1">
    <location>
        <begin position="1"/>
        <end position="22"/>
    </location>
</feature>
<evidence type="ECO:0000256" key="1">
    <source>
        <dbReference type="SAM" id="SignalP"/>
    </source>
</evidence>
<dbReference type="PATRIC" id="fig|421052.3.peg.1400"/>
<proteinExistence type="predicted"/>
<organism evidence="2 3">
    <name type="scientific">Acinetobacter rudis CIP 110305</name>
    <dbReference type="NCBI Taxonomy" id="421052"/>
    <lineage>
        <taxon>Bacteria</taxon>
        <taxon>Pseudomonadati</taxon>
        <taxon>Pseudomonadota</taxon>
        <taxon>Gammaproteobacteria</taxon>
        <taxon>Moraxellales</taxon>
        <taxon>Moraxellaceae</taxon>
        <taxon>Acinetobacter</taxon>
    </lineage>
</organism>
<keyword evidence="1" id="KW-0732">Signal</keyword>
<dbReference type="RefSeq" id="WP_016655850.1">
    <property type="nucleotide sequence ID" value="NZ_KE340352.1"/>
</dbReference>
<reference evidence="2 3" key="1">
    <citation type="submission" date="2013-06" db="EMBL/GenBank/DDBJ databases">
        <title>The Genome Sequence of Acinetobacter rudis CIP 110305.</title>
        <authorList>
            <consortium name="The Broad Institute Genome Sequencing Platform"/>
            <consortium name="The Broad Institute Genome Sequencing Center for Infectious Disease"/>
            <person name="Cerqueira G."/>
            <person name="Feldgarden M."/>
            <person name="Courvalin P."/>
            <person name="Perichon B."/>
            <person name="Grillot-Courvalin C."/>
            <person name="Clermont D."/>
            <person name="Rocha E."/>
            <person name="Yoon E.-J."/>
            <person name="Nemec A."/>
            <person name="Young S.K."/>
            <person name="Zeng Q."/>
            <person name="Gargeya S."/>
            <person name="Fitzgerald M."/>
            <person name="Abouelleil A."/>
            <person name="Alvarado L."/>
            <person name="Berlin A.M."/>
            <person name="Chapman S.B."/>
            <person name="Dewar J."/>
            <person name="Goldberg J."/>
            <person name="Griggs A."/>
            <person name="Gujja S."/>
            <person name="Hansen M."/>
            <person name="Howarth C."/>
            <person name="Imamovic A."/>
            <person name="Larimer J."/>
            <person name="McCowan C."/>
            <person name="Murphy C."/>
            <person name="Pearson M."/>
            <person name="Priest M."/>
            <person name="Roberts A."/>
            <person name="Saif S."/>
            <person name="Shea T."/>
            <person name="Sykes S."/>
            <person name="Wortman J."/>
            <person name="Nusbaum C."/>
            <person name="Birren B."/>
        </authorList>
    </citation>
    <scope>NUCLEOTIDE SEQUENCE [LARGE SCALE GENOMIC DNA]</scope>
    <source>
        <strain evidence="2 3">CIP 110305</strain>
    </source>
</reference>
<evidence type="ECO:0000313" key="3">
    <source>
        <dbReference type="Proteomes" id="UP000014568"/>
    </source>
</evidence>
<evidence type="ECO:0000313" key="2">
    <source>
        <dbReference type="EMBL" id="EPF74674.1"/>
    </source>
</evidence>
<dbReference type="Proteomes" id="UP000014568">
    <property type="component" value="Unassembled WGS sequence"/>
</dbReference>